<evidence type="ECO:0000256" key="1">
    <source>
        <dbReference type="ARBA" id="ARBA00004370"/>
    </source>
</evidence>
<keyword evidence="3" id="KW-0732">Signal</keyword>
<protein>
    <submittedName>
        <fullName evidence="5">D-alanyl-D-alanine carboxypeptidase</fullName>
        <ecNumber evidence="5">3.4.16.4</ecNumber>
    </submittedName>
</protein>
<dbReference type="GO" id="GO:0009002">
    <property type="term" value="F:serine-type D-Ala-D-Ala carboxypeptidase activity"/>
    <property type="evidence" value="ECO:0007669"/>
    <property type="project" value="UniProtKB-EC"/>
</dbReference>
<evidence type="ECO:0000313" key="5">
    <source>
        <dbReference type="EMBL" id="QEG00986.1"/>
    </source>
</evidence>
<dbReference type="PANTHER" id="PTHR46825">
    <property type="entry name" value="D-ALANYL-D-ALANINE-CARBOXYPEPTIDASE/ENDOPEPTIDASE AMPH"/>
    <property type="match status" value="1"/>
</dbReference>
<dbReference type="Pfam" id="PF00144">
    <property type="entry name" value="Beta-lactamase"/>
    <property type="match status" value="1"/>
</dbReference>
<evidence type="ECO:0000256" key="2">
    <source>
        <dbReference type="ARBA" id="ARBA00023136"/>
    </source>
</evidence>
<dbReference type="InterPro" id="IPR050491">
    <property type="entry name" value="AmpC-like"/>
</dbReference>
<dbReference type="Gene3D" id="3.40.710.10">
    <property type="entry name" value="DD-peptidase/beta-lactamase superfamily"/>
    <property type="match status" value="1"/>
</dbReference>
<keyword evidence="6" id="KW-1185">Reference proteome</keyword>
<keyword evidence="5" id="KW-0378">Hydrolase</keyword>
<dbReference type="SUPFAM" id="SSF56601">
    <property type="entry name" value="beta-lactamase/transpeptidase-like"/>
    <property type="match status" value="1"/>
</dbReference>
<dbReference type="RefSeq" id="WP_147870133.1">
    <property type="nucleotide sequence ID" value="NZ_CP036264.1"/>
</dbReference>
<dbReference type="PANTHER" id="PTHR46825:SF11">
    <property type="entry name" value="PENICILLIN-BINDING PROTEIN 4"/>
    <property type="match status" value="1"/>
</dbReference>
<proteinExistence type="predicted"/>
<dbReference type="InterPro" id="IPR001466">
    <property type="entry name" value="Beta-lactam-related"/>
</dbReference>
<name>A0A5B9MN54_9BACT</name>
<gene>
    <name evidence="5" type="ORF">Mal15_50620</name>
</gene>
<accession>A0A5B9MN54</accession>
<evidence type="ECO:0000259" key="4">
    <source>
        <dbReference type="Pfam" id="PF00144"/>
    </source>
</evidence>
<evidence type="ECO:0000313" key="6">
    <source>
        <dbReference type="Proteomes" id="UP000321353"/>
    </source>
</evidence>
<reference evidence="5 6" key="1">
    <citation type="submission" date="2019-02" db="EMBL/GenBank/DDBJ databases">
        <title>Planctomycetal bacteria perform biofilm scaping via a novel small molecule.</title>
        <authorList>
            <person name="Jeske O."/>
            <person name="Boedeker C."/>
            <person name="Wiegand S."/>
            <person name="Breitling P."/>
            <person name="Kallscheuer N."/>
            <person name="Jogler M."/>
            <person name="Rohde M."/>
            <person name="Petersen J."/>
            <person name="Medema M.H."/>
            <person name="Surup F."/>
            <person name="Jogler C."/>
        </authorList>
    </citation>
    <scope>NUCLEOTIDE SEQUENCE [LARGE SCALE GENOMIC DNA]</scope>
    <source>
        <strain evidence="5 6">Mal15</strain>
    </source>
</reference>
<dbReference type="EC" id="3.4.16.4" evidence="5"/>
<keyword evidence="5" id="KW-0121">Carboxypeptidase</keyword>
<dbReference type="AlphaFoldDB" id="A0A5B9MN54"/>
<feature type="domain" description="Beta-lactamase-related" evidence="4">
    <location>
        <begin position="35"/>
        <end position="374"/>
    </location>
</feature>
<feature type="signal peptide" evidence="3">
    <location>
        <begin position="1"/>
        <end position="21"/>
    </location>
</feature>
<sequence precursor="true">MVVLRVVLVGLMMCAGALGWAQEPAKIYFGDPDIEKAVDDYLTDTKVVGMGLAVVYDGEIVYLKGYGKEDREANIYVDPKATRFRWASISKTLTGILAVMADSDGIVDLDVNVPYYYPSYKVPYKYYVGGDLNNGQSVPESRRVITMRQLLSHTSGIQHYSNGLSRPEPPAWLAADPSTNPGMEWALKYWKYNPLLDLPGTRVSYSTPAFNLAGVVLEQKMGLSFDQLTQMLIAEPAGMTTLRPDTLWNPAPRRAVGYLLDGGEPTRDNRDDDVSWKLAGGGFISTVQDMGRFAIAILGNDILNPGEKADMWSPQPLRNGALTNRALGWRIRQGTASDVDFKVEHGGVQTKARCHLSLYPNRGLAVAVMTNSSTDCNTRGLAGEIEGIVIDRVDAGEDPIKQGYSKLDLIAEPLFPSIGLFRSVTTTYRAFSR</sequence>
<comment type="subcellular location">
    <subcellularLocation>
        <location evidence="1">Membrane</location>
    </subcellularLocation>
</comment>
<keyword evidence="5" id="KW-0645">Protease</keyword>
<dbReference type="Proteomes" id="UP000321353">
    <property type="component" value="Chromosome"/>
</dbReference>
<dbReference type="EMBL" id="CP036264">
    <property type="protein sequence ID" value="QEG00986.1"/>
    <property type="molecule type" value="Genomic_DNA"/>
</dbReference>
<feature type="chain" id="PRO_5022984292" evidence="3">
    <location>
        <begin position="22"/>
        <end position="433"/>
    </location>
</feature>
<organism evidence="5 6">
    <name type="scientific">Stieleria maiorica</name>
    <dbReference type="NCBI Taxonomy" id="2795974"/>
    <lineage>
        <taxon>Bacteria</taxon>
        <taxon>Pseudomonadati</taxon>
        <taxon>Planctomycetota</taxon>
        <taxon>Planctomycetia</taxon>
        <taxon>Pirellulales</taxon>
        <taxon>Pirellulaceae</taxon>
        <taxon>Stieleria</taxon>
    </lineage>
</organism>
<dbReference type="KEGG" id="smam:Mal15_50620"/>
<dbReference type="InterPro" id="IPR012338">
    <property type="entry name" value="Beta-lactam/transpept-like"/>
</dbReference>
<evidence type="ECO:0000256" key="3">
    <source>
        <dbReference type="SAM" id="SignalP"/>
    </source>
</evidence>
<keyword evidence="2" id="KW-0472">Membrane</keyword>
<dbReference type="GO" id="GO:0016020">
    <property type="term" value="C:membrane"/>
    <property type="evidence" value="ECO:0007669"/>
    <property type="project" value="UniProtKB-SubCell"/>
</dbReference>